<dbReference type="Proteomes" id="UP000824125">
    <property type="component" value="Unassembled WGS sequence"/>
</dbReference>
<keyword evidence="1" id="KW-0812">Transmembrane</keyword>
<feature type="transmembrane region" description="Helical" evidence="1">
    <location>
        <begin position="111"/>
        <end position="132"/>
    </location>
</feature>
<dbReference type="Gene3D" id="1.20.1250.20">
    <property type="entry name" value="MFS general substrate transporter like domains"/>
    <property type="match status" value="1"/>
</dbReference>
<reference evidence="2" key="1">
    <citation type="submission" date="2020-10" db="EMBL/GenBank/DDBJ databases">
        <authorList>
            <person name="Gilroy R."/>
        </authorList>
    </citation>
    <scope>NUCLEOTIDE SEQUENCE</scope>
    <source>
        <strain evidence="2">CHK176-6737</strain>
    </source>
</reference>
<sequence>MKSKAEIVGTVKTFVTDLKTYWDKPRPGEYVSNKEFLYFILGSGGSNNAMNTGANLTFTASCLFVGAIYGLRMMDFAMLGIVNMVLNYLFQPITMIITDNLGRPPKKTMRLINWASLAFVVVGIACFFVPQTPFEGFMPALPQVIGTKFLVQVLTTYYNILVYRKLSPKFGKYRCWVVAGILPYMVVLMLLVLFPYNELSYNDKFWVMNLMFAVWTTFATCFAQSANVQNVITPNTNERTRIISIGSFISSLLPSIYNIIWPVAAAAAGGLTSIRTYRIVLPIMLFAMVPFTLFLAFGCKDRVIQEENHKPEINMRKGFKEVLRNKYLWITNVSSWITTFSTGAINIVNMLIIYAMRQDWFMGIMSTILGTAYTPGMLLSPWLIKKFGKKRLMLFCKYMTVVCSLLSVAGVYMNSLVIIVISQYLVTMLASVMSIVTPSMTADIWDYQQYISGERLDGCMGIFGYLASPVTTVAAMVVPTIYGMFGFTSDWNILFDGDIRNRIFIVTIVLTAVTGLLSAIPYHFYDMTEQRHEEMMDELRARAKVKNHEHAQPETADNITESV</sequence>
<reference evidence="2" key="2">
    <citation type="journal article" date="2021" name="PeerJ">
        <title>Extensive microbial diversity within the chicken gut microbiome revealed by metagenomics and culture.</title>
        <authorList>
            <person name="Gilroy R."/>
            <person name="Ravi A."/>
            <person name="Getino M."/>
            <person name="Pursley I."/>
            <person name="Horton D.L."/>
            <person name="Alikhan N.F."/>
            <person name="Baker D."/>
            <person name="Gharbi K."/>
            <person name="Hall N."/>
            <person name="Watson M."/>
            <person name="Adriaenssens E.M."/>
            <person name="Foster-Nyarko E."/>
            <person name="Jarju S."/>
            <person name="Secka A."/>
            <person name="Antonio M."/>
            <person name="Oren A."/>
            <person name="Chaudhuri R.R."/>
            <person name="La Ragione R."/>
            <person name="Hildebrand F."/>
            <person name="Pallen M.J."/>
        </authorList>
    </citation>
    <scope>NUCLEOTIDE SEQUENCE</scope>
    <source>
        <strain evidence="2">CHK176-6737</strain>
    </source>
</reference>
<feature type="transmembrane region" description="Helical" evidence="1">
    <location>
        <begin position="77"/>
        <end position="99"/>
    </location>
</feature>
<comment type="caution">
    <text evidence="2">The sequence shown here is derived from an EMBL/GenBank/DDBJ whole genome shotgun (WGS) entry which is preliminary data.</text>
</comment>
<feature type="transmembrane region" description="Helical" evidence="1">
    <location>
        <begin position="243"/>
        <end position="267"/>
    </location>
</feature>
<evidence type="ECO:0000256" key="1">
    <source>
        <dbReference type="SAM" id="Phobius"/>
    </source>
</evidence>
<dbReference type="Pfam" id="PF13347">
    <property type="entry name" value="MFS_2"/>
    <property type="match status" value="1"/>
</dbReference>
<feature type="transmembrane region" description="Helical" evidence="1">
    <location>
        <begin position="144"/>
        <end position="163"/>
    </location>
</feature>
<keyword evidence="1" id="KW-1133">Transmembrane helix</keyword>
<feature type="transmembrane region" description="Helical" evidence="1">
    <location>
        <begin position="327"/>
        <end position="354"/>
    </location>
</feature>
<protein>
    <submittedName>
        <fullName evidence="2">MFS transporter</fullName>
    </submittedName>
</protein>
<dbReference type="EMBL" id="DVNM01000002">
    <property type="protein sequence ID" value="HIU68358.1"/>
    <property type="molecule type" value="Genomic_DNA"/>
</dbReference>
<evidence type="ECO:0000313" key="3">
    <source>
        <dbReference type="Proteomes" id="UP000824125"/>
    </source>
</evidence>
<proteinExistence type="predicted"/>
<organism evidence="2 3">
    <name type="scientific">Candidatus Scybalenecus merdavium</name>
    <dbReference type="NCBI Taxonomy" id="2840939"/>
    <lineage>
        <taxon>Bacteria</taxon>
        <taxon>Bacillati</taxon>
        <taxon>Bacillota</taxon>
        <taxon>Clostridia</taxon>
        <taxon>Eubacteriales</taxon>
        <taxon>Oscillospiraceae</taxon>
        <taxon>Oscillospiraceae incertae sedis</taxon>
        <taxon>Candidatus Scybalenecus</taxon>
    </lineage>
</organism>
<feature type="transmembrane region" description="Helical" evidence="1">
    <location>
        <begin position="360"/>
        <end position="380"/>
    </location>
</feature>
<feature type="transmembrane region" description="Helical" evidence="1">
    <location>
        <begin position="206"/>
        <end position="223"/>
    </location>
</feature>
<feature type="transmembrane region" description="Helical" evidence="1">
    <location>
        <begin position="418"/>
        <end position="441"/>
    </location>
</feature>
<feature type="transmembrane region" description="Helical" evidence="1">
    <location>
        <begin position="175"/>
        <end position="194"/>
    </location>
</feature>
<accession>A0A9D1SMZ6</accession>
<feature type="transmembrane region" description="Helical" evidence="1">
    <location>
        <begin position="462"/>
        <end position="483"/>
    </location>
</feature>
<feature type="transmembrane region" description="Helical" evidence="1">
    <location>
        <begin position="279"/>
        <end position="299"/>
    </location>
</feature>
<feature type="transmembrane region" description="Helical" evidence="1">
    <location>
        <begin position="392"/>
        <end position="412"/>
    </location>
</feature>
<name>A0A9D1SMZ6_9FIRM</name>
<dbReference type="InterPro" id="IPR036259">
    <property type="entry name" value="MFS_trans_sf"/>
</dbReference>
<dbReference type="SUPFAM" id="SSF103473">
    <property type="entry name" value="MFS general substrate transporter"/>
    <property type="match status" value="1"/>
</dbReference>
<gene>
    <name evidence="2" type="ORF">IAD23_00180</name>
</gene>
<dbReference type="AlphaFoldDB" id="A0A9D1SMZ6"/>
<evidence type="ECO:0000313" key="2">
    <source>
        <dbReference type="EMBL" id="HIU68358.1"/>
    </source>
</evidence>
<feature type="transmembrane region" description="Helical" evidence="1">
    <location>
        <begin position="503"/>
        <end position="525"/>
    </location>
</feature>
<keyword evidence="1" id="KW-0472">Membrane</keyword>